<comment type="caution">
    <text evidence="1">The sequence shown here is derived from an EMBL/GenBank/DDBJ whole genome shotgun (WGS) entry which is preliminary data.</text>
</comment>
<gene>
    <name evidence="1" type="ORF">VZ94_17695</name>
</gene>
<proteinExistence type="predicted"/>
<organism evidence="1 2">
    <name type="scientific">Methylocucumis oryzae</name>
    <dbReference type="NCBI Taxonomy" id="1632867"/>
    <lineage>
        <taxon>Bacteria</taxon>
        <taxon>Pseudomonadati</taxon>
        <taxon>Pseudomonadota</taxon>
        <taxon>Gammaproteobacteria</taxon>
        <taxon>Methylococcales</taxon>
        <taxon>Methylococcaceae</taxon>
        <taxon>Methylocucumis</taxon>
    </lineage>
</organism>
<keyword evidence="2" id="KW-1185">Reference proteome</keyword>
<evidence type="ECO:0000313" key="1">
    <source>
        <dbReference type="EMBL" id="KJV05512.1"/>
    </source>
</evidence>
<evidence type="ECO:0000313" key="2">
    <source>
        <dbReference type="Proteomes" id="UP000033684"/>
    </source>
</evidence>
<sequence>MNIDKNKFSDIMYRDLTRHFFIQKTFGSNNVLLFKRRHTLAVVLNSGWLDHNTLESSFLLSTTRLIALFFNY</sequence>
<dbReference type="AlphaFoldDB" id="A0A0F3IFN3"/>
<reference evidence="1 2" key="2">
    <citation type="journal article" date="2016" name="Microb. Ecol.">
        <title>Genome Characteristics of a Novel Type I Methanotroph (Sn10-6) Isolated from a Flooded Indian Rice Field.</title>
        <authorList>
            <person name="Rahalkar M.C."/>
            <person name="Pandit P.S."/>
            <person name="Dhakephalkar P.K."/>
            <person name="Pore S."/>
            <person name="Arora P."/>
            <person name="Kapse N."/>
        </authorList>
    </citation>
    <scope>NUCLEOTIDE SEQUENCE [LARGE SCALE GENOMIC DNA]</scope>
    <source>
        <strain evidence="1 2">Sn10-6</strain>
    </source>
</reference>
<accession>A0A0F3IFN3</accession>
<protein>
    <submittedName>
        <fullName evidence="1">Uncharacterized protein</fullName>
    </submittedName>
</protein>
<dbReference type="EMBL" id="LAJX01000217">
    <property type="protein sequence ID" value="KJV05512.1"/>
    <property type="molecule type" value="Genomic_DNA"/>
</dbReference>
<name>A0A0F3IFN3_9GAMM</name>
<dbReference type="Proteomes" id="UP000033684">
    <property type="component" value="Unassembled WGS sequence"/>
</dbReference>
<reference evidence="2" key="1">
    <citation type="submission" date="2015-03" db="EMBL/GenBank/DDBJ databases">
        <title>Draft genome sequence of a novel methanotroph (Sn10-6) isolated from flooded ricefield rhizosphere in India.</title>
        <authorList>
            <person name="Pandit P.S."/>
            <person name="Pore S.D."/>
            <person name="Arora P."/>
            <person name="Kapse N.G."/>
            <person name="Dhakephalkar P.K."/>
            <person name="Rahalkar M.C."/>
        </authorList>
    </citation>
    <scope>NUCLEOTIDE SEQUENCE [LARGE SCALE GENOMIC DNA]</scope>
    <source>
        <strain evidence="2">Sn10-6</strain>
    </source>
</reference>